<keyword evidence="1" id="KW-1133">Transmembrane helix</keyword>
<keyword evidence="3" id="KW-1185">Reference proteome</keyword>
<feature type="transmembrane region" description="Helical" evidence="1">
    <location>
        <begin position="12"/>
        <end position="30"/>
    </location>
</feature>
<proteinExistence type="predicted"/>
<organism evidence="2 3">
    <name type="scientific">Candidatus Naiadarchaeum limnaeum</name>
    <dbReference type="NCBI Taxonomy" id="2756139"/>
    <lineage>
        <taxon>Archaea</taxon>
        <taxon>Candidatus Undinarchaeota</taxon>
        <taxon>Candidatus Undinarchaeia</taxon>
        <taxon>Candidatus Naiadarchaeales</taxon>
        <taxon>Candidatus Naiadarchaeaceae</taxon>
        <taxon>Candidatus Naiadarchaeum</taxon>
    </lineage>
</organism>
<keyword evidence="1" id="KW-0472">Membrane</keyword>
<evidence type="ECO:0000256" key="1">
    <source>
        <dbReference type="SAM" id="Phobius"/>
    </source>
</evidence>
<sequence>MGHKKADVEMFWIIIALVFVILGVVLALIISGKIANLGNAIIEGFG</sequence>
<evidence type="ECO:0000313" key="2">
    <source>
        <dbReference type="EMBL" id="HIK00811.1"/>
    </source>
</evidence>
<protein>
    <submittedName>
        <fullName evidence="2">Uncharacterized protein</fullName>
    </submittedName>
</protein>
<keyword evidence="1" id="KW-0812">Transmembrane</keyword>
<dbReference type="EMBL" id="DVAB01000038">
    <property type="protein sequence ID" value="HIK00811.1"/>
    <property type="molecule type" value="Genomic_DNA"/>
</dbReference>
<dbReference type="AlphaFoldDB" id="A0A832VAZ1"/>
<evidence type="ECO:0000313" key="3">
    <source>
        <dbReference type="Proteomes" id="UP000646946"/>
    </source>
</evidence>
<gene>
    <name evidence="2" type="ORF">H1016_04710</name>
</gene>
<dbReference type="Proteomes" id="UP000646946">
    <property type="component" value="Unassembled WGS sequence"/>
</dbReference>
<comment type="caution">
    <text evidence="2">The sequence shown here is derived from an EMBL/GenBank/DDBJ whole genome shotgun (WGS) entry which is preliminary data.</text>
</comment>
<name>A0A832VAZ1_9ARCH</name>
<accession>A0A832VAZ1</accession>
<reference evidence="2 3" key="1">
    <citation type="journal article" name="Nat. Commun.">
        <title>Undinarchaeota illuminate DPANN phylogeny and the impact of gene transfer on archaeal evolution.</title>
        <authorList>
            <person name="Dombrowski N."/>
            <person name="Williams T.A."/>
            <person name="Sun J."/>
            <person name="Woodcroft B.J."/>
            <person name="Lee J.H."/>
            <person name="Minh B.Q."/>
            <person name="Rinke C."/>
            <person name="Spang A."/>
        </authorList>
    </citation>
    <scope>NUCLEOTIDE SEQUENCE [LARGE SCALE GENOMIC DNA]</scope>
    <source>
        <strain evidence="2">MAG_bin1129</strain>
    </source>
</reference>